<dbReference type="Proteomes" id="UP000179057">
    <property type="component" value="Unassembled WGS sequence"/>
</dbReference>
<feature type="domain" description="Urease accessory protein UreH-like transmembrane" evidence="2">
    <location>
        <begin position="63"/>
        <end position="266"/>
    </location>
</feature>
<reference evidence="3 4" key="1">
    <citation type="journal article" date="2016" name="Nat. Commun.">
        <title>Thousands of microbial genomes shed light on interconnected biogeochemical processes in an aquifer system.</title>
        <authorList>
            <person name="Anantharaman K."/>
            <person name="Brown C.T."/>
            <person name="Hug L.A."/>
            <person name="Sharon I."/>
            <person name="Castelle C.J."/>
            <person name="Probst A.J."/>
            <person name="Thomas B.C."/>
            <person name="Singh A."/>
            <person name="Wilkins M.J."/>
            <person name="Karaoz U."/>
            <person name="Brodie E.L."/>
            <person name="Williams K.H."/>
            <person name="Hubbard S.S."/>
            <person name="Banfield J.F."/>
        </authorList>
    </citation>
    <scope>NUCLEOTIDE SEQUENCE [LARGE SCALE GENOMIC DNA]</scope>
</reference>
<feature type="transmembrane region" description="Helical" evidence="1">
    <location>
        <begin position="138"/>
        <end position="163"/>
    </location>
</feature>
<dbReference type="Gene3D" id="2.60.40.420">
    <property type="entry name" value="Cupredoxins - blue copper proteins"/>
    <property type="match status" value="1"/>
</dbReference>
<comment type="caution">
    <text evidence="3">The sequence shown here is derived from an EMBL/GenBank/DDBJ whole genome shotgun (WGS) entry which is preliminary data.</text>
</comment>
<feature type="transmembrane region" description="Helical" evidence="1">
    <location>
        <begin position="217"/>
        <end position="244"/>
    </location>
</feature>
<name>A0A1F8E3R2_9BACT</name>
<sequence>MKIKQEQKKAHCAVCVVSGNVQREWITAVGIIVMGTVVYRMMLKTGALDAFAPGDANITFGVALLIGVVASLSSCMATIGGVVVAFAQKYITTEERTWRSTLRPHTAFHIGRIGSFFVLGGALGAIGGTIHISGNMIALFNIAIAIVMAWLGLNILGLAPSIARAGIRMPKRIRTIWDTMGNSNRASTPFVLGGLSFFLPCGFTQSMQLFALASGSMWIGGMSMALFAVGTVPALLTLGVASAWSSKLNGGIFKKVAGLVVLLFAITIFNAGHATWVNPFSQNVGARKAMVIETAPSGEIQIVHTKIVPTGFDTETTKLKKGVPVKWIISAEQPNGCTNRIIVPSLGISKDIEVGDNVVYFTPEEDGKLPFSCWMGMVRGEFTVK</sequence>
<feature type="transmembrane region" description="Helical" evidence="1">
    <location>
        <begin position="62"/>
        <end position="87"/>
    </location>
</feature>
<dbReference type="SUPFAM" id="SSF49503">
    <property type="entry name" value="Cupredoxins"/>
    <property type="match status" value="1"/>
</dbReference>
<dbReference type="Pfam" id="PF13386">
    <property type="entry name" value="DsbD_2"/>
    <property type="match status" value="1"/>
</dbReference>
<dbReference type="InterPro" id="IPR008972">
    <property type="entry name" value="Cupredoxin"/>
</dbReference>
<dbReference type="PANTHER" id="PTHR42208:SF1">
    <property type="entry name" value="HEAVY METAL TRANSPORTER"/>
    <property type="match status" value="1"/>
</dbReference>
<feature type="transmembrane region" description="Helical" evidence="1">
    <location>
        <begin position="108"/>
        <end position="132"/>
    </location>
</feature>
<feature type="transmembrane region" description="Helical" evidence="1">
    <location>
        <begin position="25"/>
        <end position="42"/>
    </location>
</feature>
<evidence type="ECO:0000313" key="4">
    <source>
        <dbReference type="Proteomes" id="UP000179057"/>
    </source>
</evidence>
<dbReference type="PANTHER" id="PTHR42208">
    <property type="entry name" value="HEAVY METAL TRANSPORTER-RELATED"/>
    <property type="match status" value="1"/>
</dbReference>
<dbReference type="EMBL" id="MGIV01000012">
    <property type="protein sequence ID" value="OGM94635.1"/>
    <property type="molecule type" value="Genomic_DNA"/>
</dbReference>
<evidence type="ECO:0000259" key="2">
    <source>
        <dbReference type="Pfam" id="PF13386"/>
    </source>
</evidence>
<evidence type="ECO:0000313" key="3">
    <source>
        <dbReference type="EMBL" id="OGM94635.1"/>
    </source>
</evidence>
<dbReference type="InterPro" id="IPR039447">
    <property type="entry name" value="UreH-like_TM_dom"/>
</dbReference>
<keyword evidence="1" id="KW-1133">Transmembrane helix</keyword>
<dbReference type="AlphaFoldDB" id="A0A1F8E3R2"/>
<accession>A0A1F8E3R2</accession>
<keyword evidence="1" id="KW-0472">Membrane</keyword>
<keyword evidence="1" id="KW-0812">Transmembrane</keyword>
<protein>
    <recommendedName>
        <fullName evidence="2">Urease accessory protein UreH-like transmembrane domain-containing protein</fullName>
    </recommendedName>
</protein>
<feature type="transmembrane region" description="Helical" evidence="1">
    <location>
        <begin position="190"/>
        <end position="211"/>
    </location>
</feature>
<gene>
    <name evidence="3" type="ORF">A2610_01500</name>
</gene>
<feature type="transmembrane region" description="Helical" evidence="1">
    <location>
        <begin position="256"/>
        <end position="276"/>
    </location>
</feature>
<proteinExistence type="predicted"/>
<evidence type="ECO:0000256" key="1">
    <source>
        <dbReference type="SAM" id="Phobius"/>
    </source>
</evidence>
<organism evidence="3 4">
    <name type="scientific">Candidatus Wolfebacteria bacterium RIFOXYD1_FULL_48_65</name>
    <dbReference type="NCBI Taxonomy" id="1802561"/>
    <lineage>
        <taxon>Bacteria</taxon>
        <taxon>Candidatus Wolfeibacteriota</taxon>
    </lineage>
</organism>